<dbReference type="PRINTS" id="PR00039">
    <property type="entry name" value="HTHLYSR"/>
</dbReference>
<evidence type="ECO:0000256" key="1">
    <source>
        <dbReference type="ARBA" id="ARBA00009437"/>
    </source>
</evidence>
<dbReference type="InterPro" id="IPR036388">
    <property type="entry name" value="WH-like_DNA-bd_sf"/>
</dbReference>
<dbReference type="InterPro" id="IPR058163">
    <property type="entry name" value="LysR-type_TF_proteobact-type"/>
</dbReference>
<proteinExistence type="inferred from homology"/>
<evidence type="ECO:0000256" key="3">
    <source>
        <dbReference type="ARBA" id="ARBA00023125"/>
    </source>
</evidence>
<reference evidence="5 6" key="2">
    <citation type="journal article" date="2017" name="Genome Biol. Evol.">
        <title>Trajectories and Drivers of Genome Evolution in Surface-Associated Marine Phaeobacter.</title>
        <authorList>
            <person name="Freese H.M."/>
            <person name="Sikorski J."/>
            <person name="Bunk B."/>
            <person name="Scheuner C."/>
            <person name="Meier-Kolthoff J.P."/>
            <person name="Sproer C."/>
            <person name="Gram L."/>
            <person name="Overmann J."/>
        </authorList>
    </citation>
    <scope>NUCLEOTIDE SEQUENCE [LARGE SCALE GENOMIC DNA]</scope>
    <source>
        <strain evidence="5 6">P88</strain>
    </source>
</reference>
<dbReference type="PANTHER" id="PTHR30537">
    <property type="entry name" value="HTH-TYPE TRANSCRIPTIONAL REGULATOR"/>
    <property type="match status" value="1"/>
</dbReference>
<dbReference type="AlphaFoldDB" id="A0A2I7JI55"/>
<keyword evidence="3" id="KW-0238">DNA-binding</keyword>
<evidence type="ECO:0000256" key="4">
    <source>
        <dbReference type="ARBA" id="ARBA00023163"/>
    </source>
</evidence>
<organism evidence="5 6">
    <name type="scientific">Phaeobacter inhibens</name>
    <dbReference type="NCBI Taxonomy" id="221822"/>
    <lineage>
        <taxon>Bacteria</taxon>
        <taxon>Pseudomonadati</taxon>
        <taxon>Pseudomonadota</taxon>
        <taxon>Alphaproteobacteria</taxon>
        <taxon>Rhodobacterales</taxon>
        <taxon>Roseobacteraceae</taxon>
        <taxon>Phaeobacter</taxon>
    </lineage>
</organism>
<evidence type="ECO:0000313" key="5">
    <source>
        <dbReference type="EMBL" id="AUQ98764.1"/>
    </source>
</evidence>
<dbReference type="PANTHER" id="PTHR30537:SF5">
    <property type="entry name" value="HTH-TYPE TRANSCRIPTIONAL ACTIVATOR TTDR-RELATED"/>
    <property type="match status" value="1"/>
</dbReference>
<dbReference type="SUPFAM" id="SSF46785">
    <property type="entry name" value="Winged helix' DNA-binding domain"/>
    <property type="match status" value="1"/>
</dbReference>
<dbReference type="RefSeq" id="WP_076614873.1">
    <property type="nucleotide sequence ID" value="NZ_CP010623.1"/>
</dbReference>
<dbReference type="SUPFAM" id="SSF53850">
    <property type="entry name" value="Periplasmic binding protein-like II"/>
    <property type="match status" value="1"/>
</dbReference>
<evidence type="ECO:0000313" key="6">
    <source>
        <dbReference type="Proteomes" id="UP000236447"/>
    </source>
</evidence>
<accession>A0A2I7JI55</accession>
<dbReference type="InterPro" id="IPR005119">
    <property type="entry name" value="LysR_subst-bd"/>
</dbReference>
<dbReference type="InterPro" id="IPR000847">
    <property type="entry name" value="LysR_HTH_N"/>
</dbReference>
<comment type="similarity">
    <text evidence="1">Belongs to the LysR transcriptional regulatory family.</text>
</comment>
<sequence length="319" mass="35323">MDRLTLLETFAIALDEGSINRAAQRRGLTQSAASQQIKSLETLLGHALMLRTPRGVRATRAGELVYAHAQNLLGGYDRLTAELDAQSDQISGRFKVSTSRFMAQAVLGPMLMDLDTPYPDLNIVMRIEDRLVDVVRENYDLAIRTGSLGDTDGVGRKIAELETVLFATPAYLDRVGRPSCPQDMQRLKYIQHHEDHTMGYFPLTRDGAVHQAPIRVGFTADDTDLIMRAVSKGSGYTRAPRLLVEEALSAGEFEQILPGYTAPNKDIFAVYPSRHALDRRHEVVIDGFLDHLRCRTAAQTNVDAPDPTRSPLDLLPAIS</sequence>
<reference evidence="5 6" key="1">
    <citation type="journal article" date="2017" name="Front. Microbiol.">
        <title>Phaeobacter piscinae sp. nov., a species of the Roseobacter group and potential aquaculture probiont.</title>
        <authorList>
            <person name="Sonnenschein E.C."/>
            <person name="Phippen C.B.W."/>
            <person name="Nielsen K.F."/>
            <person name="Mateiu R.V."/>
            <person name="Melchiorsen J."/>
            <person name="Gram L."/>
            <person name="Overmann J."/>
            <person name="Freese H.M."/>
        </authorList>
    </citation>
    <scope>NUCLEOTIDE SEQUENCE [LARGE SCALE GENOMIC DNA]</scope>
    <source>
        <strain evidence="5 6">P88</strain>
    </source>
</reference>
<dbReference type="GO" id="GO:0003700">
    <property type="term" value="F:DNA-binding transcription factor activity"/>
    <property type="evidence" value="ECO:0007669"/>
    <property type="project" value="InterPro"/>
</dbReference>
<dbReference type="CDD" id="cd08422">
    <property type="entry name" value="PBP2_CrgA_like"/>
    <property type="match status" value="1"/>
</dbReference>
<keyword evidence="2" id="KW-0805">Transcription regulation</keyword>
<evidence type="ECO:0000256" key="2">
    <source>
        <dbReference type="ARBA" id="ARBA00023015"/>
    </source>
</evidence>
<gene>
    <name evidence="5" type="ORF">PhaeoP88_01385</name>
</gene>
<dbReference type="Proteomes" id="UP000236447">
    <property type="component" value="Chromosome"/>
</dbReference>
<dbReference type="GO" id="GO:0003677">
    <property type="term" value="F:DNA binding"/>
    <property type="evidence" value="ECO:0007669"/>
    <property type="project" value="UniProtKB-KW"/>
</dbReference>
<keyword evidence="4" id="KW-0804">Transcription</keyword>
<dbReference type="Pfam" id="PF00126">
    <property type="entry name" value="HTH_1"/>
    <property type="match status" value="1"/>
</dbReference>
<dbReference type="PROSITE" id="PS50931">
    <property type="entry name" value="HTH_LYSR"/>
    <property type="match status" value="1"/>
</dbReference>
<dbReference type="Pfam" id="PF03466">
    <property type="entry name" value="LysR_substrate"/>
    <property type="match status" value="1"/>
</dbReference>
<dbReference type="Gene3D" id="1.10.10.10">
    <property type="entry name" value="Winged helix-like DNA-binding domain superfamily/Winged helix DNA-binding domain"/>
    <property type="match status" value="1"/>
</dbReference>
<name>A0A2I7JI55_9RHOB</name>
<protein>
    <submittedName>
        <fullName evidence="5">Transcriptional regulator, LysR family</fullName>
    </submittedName>
</protein>
<dbReference type="InterPro" id="IPR036390">
    <property type="entry name" value="WH_DNA-bd_sf"/>
</dbReference>
<dbReference type="EMBL" id="CP010725">
    <property type="protein sequence ID" value="AUQ98764.1"/>
    <property type="molecule type" value="Genomic_DNA"/>
</dbReference>
<dbReference type="Gene3D" id="3.40.190.290">
    <property type="match status" value="1"/>
</dbReference>